<reference evidence="1 2" key="1">
    <citation type="journal article" date="2022" name="Genome Biol. Evol.">
        <title>The Spruce Budworm Genome: Reconstructing the Evolutionary History of Antifreeze Proteins.</title>
        <authorList>
            <person name="Beliveau C."/>
            <person name="Gagne P."/>
            <person name="Picq S."/>
            <person name="Vernygora O."/>
            <person name="Keeling C.I."/>
            <person name="Pinkney K."/>
            <person name="Doucet D."/>
            <person name="Wen F."/>
            <person name="Johnston J.S."/>
            <person name="Maaroufi H."/>
            <person name="Boyle B."/>
            <person name="Laroche J."/>
            <person name="Dewar K."/>
            <person name="Juretic N."/>
            <person name="Blackburn G."/>
            <person name="Nisole A."/>
            <person name="Brunet B."/>
            <person name="Brandao M."/>
            <person name="Lumley L."/>
            <person name="Duan J."/>
            <person name="Quan G."/>
            <person name="Lucarotti C.J."/>
            <person name="Roe A.D."/>
            <person name="Sperling F.A.H."/>
            <person name="Levesque R.C."/>
            <person name="Cusson M."/>
        </authorList>
    </citation>
    <scope>NUCLEOTIDE SEQUENCE [LARGE SCALE GENOMIC DNA]</scope>
    <source>
        <strain evidence="1">Glfc:IPQL:Cfum</strain>
    </source>
</reference>
<protein>
    <submittedName>
        <fullName evidence="1">Uncharacterized protein</fullName>
    </submittedName>
</protein>
<organism evidence="1 2">
    <name type="scientific">Choristoneura fumiferana</name>
    <name type="common">Spruce budworm moth</name>
    <name type="synonym">Archips fumiferana</name>
    <dbReference type="NCBI Taxonomy" id="7141"/>
    <lineage>
        <taxon>Eukaryota</taxon>
        <taxon>Metazoa</taxon>
        <taxon>Ecdysozoa</taxon>
        <taxon>Arthropoda</taxon>
        <taxon>Hexapoda</taxon>
        <taxon>Insecta</taxon>
        <taxon>Pterygota</taxon>
        <taxon>Neoptera</taxon>
        <taxon>Endopterygota</taxon>
        <taxon>Lepidoptera</taxon>
        <taxon>Glossata</taxon>
        <taxon>Ditrysia</taxon>
        <taxon>Tortricoidea</taxon>
        <taxon>Tortricidae</taxon>
        <taxon>Tortricinae</taxon>
        <taxon>Choristoneura</taxon>
    </lineage>
</organism>
<evidence type="ECO:0000313" key="2">
    <source>
        <dbReference type="Proteomes" id="UP001064048"/>
    </source>
</evidence>
<proteinExistence type="predicted"/>
<accession>A0ACC0JYF3</accession>
<evidence type="ECO:0000313" key="1">
    <source>
        <dbReference type="EMBL" id="KAI8429281.1"/>
    </source>
</evidence>
<dbReference type="Proteomes" id="UP001064048">
    <property type="component" value="Chromosome 12"/>
</dbReference>
<gene>
    <name evidence="1" type="ORF">MSG28_007782</name>
</gene>
<name>A0ACC0JYF3_CHOFU</name>
<keyword evidence="2" id="KW-1185">Reference proteome</keyword>
<dbReference type="EMBL" id="CM046112">
    <property type="protein sequence ID" value="KAI8429281.1"/>
    <property type="molecule type" value="Genomic_DNA"/>
</dbReference>
<sequence>MVWGEMLLEGALYLGGVDSKEECVEENKYFIDKTVTSWAYPDVWASPRFNEATPDAERVPCSDDSVEFPSNSEFSLFLPELTQHIQELKIGNQYYDTVTFKDRALEENTAQQFYHNNHQTTGVVVEENKCRSQANRGCPCQEFTLEINCESKYCAVPACSQPIKPIGHCCKVCGGAVSFEREQSFHYMEFKEFVDKIVASYKDSSIVYHVGIIPPNTVQVVIVEKGEYTGLSTVIANDIDGQLSRHWYLGVEALKMAEDDELNCLPCTNGRRKSVGAQHAEIARDMHRYDGGDRSLQLNVTLGTWTKGFKALNSPLWHGTHSAVRCTACPWHGAPPFSGCGSVQLRVRRWPPVARPLQRHWDHGPHGLQPPLVKLILKYKIMCKSQELGVSWIEKKITACVSWQGFQLASNTITRLAPTRLMPSEPARVDTRNSDVGGSTREVNDRPSRCQIETSGETNGLRPTGLFWSAPSFDAGPWTLGIVHWSYARILNRYHAADSRETEPENVQDKDLTRLKQSSSLCDGWPLQGAPPLAGAGSVQDRVRRRPLASVPHRHGSHADHSDQPPFTKYDYKSYHIKSLSLLGRRSRLVSRRSQSAQSALYRRDFPLLLIPLGGLHLLSLSLGVGLERRELELPARAQRPVQHGRHAPLRRHREKQGAHSDCDSDAHGQQDLPMGQLAFVAQQLEESVLQPHYHRQHECRHHHVSETLAELRAERYGGSVRLFV</sequence>
<comment type="caution">
    <text evidence="1">The sequence shown here is derived from an EMBL/GenBank/DDBJ whole genome shotgun (WGS) entry which is preliminary data.</text>
</comment>